<keyword evidence="2" id="KW-1185">Reference proteome</keyword>
<evidence type="ECO:0000313" key="2">
    <source>
        <dbReference type="Proteomes" id="UP001152658"/>
    </source>
</evidence>
<gene>
    <name evidence="1" type="ORF">VAE063_950160</name>
</gene>
<dbReference type="Proteomes" id="UP001152658">
    <property type="component" value="Unassembled WGS sequence"/>
</dbReference>
<evidence type="ECO:0000313" key="1">
    <source>
        <dbReference type="EMBL" id="CAH8233388.1"/>
    </source>
</evidence>
<sequence>MAELETISAAKIMQKKSIHLAALELVIDAMSVSEATEATKKAGAYLTGLIIADSKGTITPEKLTAITSIMEMAAESQSPVFKV</sequence>
<proteinExistence type="predicted"/>
<dbReference type="EMBL" id="CALYLK010000136">
    <property type="protein sequence ID" value="CAH8233388.1"/>
    <property type="molecule type" value="Genomic_DNA"/>
</dbReference>
<comment type="caution">
    <text evidence="1">The sequence shown here is derived from an EMBL/GenBank/DDBJ whole genome shotgun (WGS) entry which is preliminary data.</text>
</comment>
<protein>
    <submittedName>
        <fullName evidence="1">Uncharacterized protein</fullName>
    </submittedName>
</protein>
<accession>A0ABM9FR80</accession>
<name>A0ABM9FR80_9VIBR</name>
<dbReference type="RefSeq" id="WP_168522600.1">
    <property type="nucleotide sequence ID" value="NZ_CALYLA010000019.1"/>
</dbReference>
<reference evidence="1" key="1">
    <citation type="submission" date="2022-06" db="EMBL/GenBank/DDBJ databases">
        <authorList>
            <person name="Goudenege D."/>
            <person name="Le Roux F."/>
        </authorList>
    </citation>
    <scope>NUCLEOTIDE SEQUENCE</scope>
    <source>
        <strain evidence="1">12-063</strain>
    </source>
</reference>
<organism evidence="1 2">
    <name type="scientific">Vibrio aestuarianus</name>
    <dbReference type="NCBI Taxonomy" id="28171"/>
    <lineage>
        <taxon>Bacteria</taxon>
        <taxon>Pseudomonadati</taxon>
        <taxon>Pseudomonadota</taxon>
        <taxon>Gammaproteobacteria</taxon>
        <taxon>Vibrionales</taxon>
        <taxon>Vibrionaceae</taxon>
        <taxon>Vibrio</taxon>
    </lineage>
</organism>